<feature type="domain" description="Thioredoxin" evidence="6">
    <location>
        <begin position="60"/>
        <end position="247"/>
    </location>
</feature>
<dbReference type="GO" id="GO:0016491">
    <property type="term" value="F:oxidoreductase activity"/>
    <property type="evidence" value="ECO:0007669"/>
    <property type="project" value="UniProtKB-KW"/>
</dbReference>
<dbReference type="Pfam" id="PF18312">
    <property type="entry name" value="ScsC_N"/>
    <property type="match status" value="1"/>
</dbReference>
<evidence type="ECO:0000256" key="5">
    <source>
        <dbReference type="SAM" id="SignalP"/>
    </source>
</evidence>
<dbReference type="OrthoDB" id="9780147at2"/>
<dbReference type="SUPFAM" id="SSF52833">
    <property type="entry name" value="Thioredoxin-like"/>
    <property type="match status" value="1"/>
</dbReference>
<proteinExistence type="predicted"/>
<dbReference type="Gene3D" id="3.40.30.10">
    <property type="entry name" value="Glutaredoxin"/>
    <property type="match status" value="1"/>
</dbReference>
<gene>
    <name evidence="7" type="ORF">SAMN04488026_11052</name>
</gene>
<dbReference type="EMBL" id="FNEK01000105">
    <property type="protein sequence ID" value="SDL68630.1"/>
    <property type="molecule type" value="Genomic_DNA"/>
</dbReference>
<evidence type="ECO:0000259" key="6">
    <source>
        <dbReference type="PROSITE" id="PS51352"/>
    </source>
</evidence>
<dbReference type="Pfam" id="PF01323">
    <property type="entry name" value="DSBA"/>
    <property type="match status" value="1"/>
</dbReference>
<keyword evidence="8" id="KW-1185">Reference proteome</keyword>
<reference evidence="7 8" key="1">
    <citation type="submission" date="2016-10" db="EMBL/GenBank/DDBJ databases">
        <authorList>
            <person name="de Groot N.N."/>
        </authorList>
    </citation>
    <scope>NUCLEOTIDE SEQUENCE [LARGE SCALE GENOMIC DNA]</scope>
    <source>
        <strain evidence="7 8">DSM 25294</strain>
    </source>
</reference>
<feature type="signal peptide" evidence="5">
    <location>
        <begin position="1"/>
        <end position="20"/>
    </location>
</feature>
<dbReference type="PROSITE" id="PS51352">
    <property type="entry name" value="THIOREDOXIN_2"/>
    <property type="match status" value="1"/>
</dbReference>
<dbReference type="GO" id="GO:0016853">
    <property type="term" value="F:isomerase activity"/>
    <property type="evidence" value="ECO:0007669"/>
    <property type="project" value="UniProtKB-KW"/>
</dbReference>
<keyword evidence="4" id="KW-0676">Redox-active center</keyword>
<dbReference type="CDD" id="cd03023">
    <property type="entry name" value="DsbA_Com1_like"/>
    <property type="match status" value="1"/>
</dbReference>
<dbReference type="InterPro" id="IPR041205">
    <property type="entry name" value="ScsC_N"/>
</dbReference>
<evidence type="ECO:0000313" key="8">
    <source>
        <dbReference type="Proteomes" id="UP000199382"/>
    </source>
</evidence>
<organism evidence="7 8">
    <name type="scientific">Aliiruegeria lutimaris</name>
    <dbReference type="NCBI Taxonomy" id="571298"/>
    <lineage>
        <taxon>Bacteria</taxon>
        <taxon>Pseudomonadati</taxon>
        <taxon>Pseudomonadota</taxon>
        <taxon>Alphaproteobacteria</taxon>
        <taxon>Rhodobacterales</taxon>
        <taxon>Roseobacteraceae</taxon>
        <taxon>Aliiruegeria</taxon>
    </lineage>
</organism>
<keyword evidence="7" id="KW-0413">Isomerase</keyword>
<evidence type="ECO:0000256" key="1">
    <source>
        <dbReference type="ARBA" id="ARBA00022729"/>
    </source>
</evidence>
<dbReference type="PANTHER" id="PTHR13887">
    <property type="entry name" value="GLUTATHIONE S-TRANSFERASE KAPPA"/>
    <property type="match status" value="1"/>
</dbReference>
<feature type="chain" id="PRO_5011592193" evidence="5">
    <location>
        <begin position="21"/>
        <end position="249"/>
    </location>
</feature>
<dbReference type="InterPro" id="IPR001853">
    <property type="entry name" value="DSBA-like_thioredoxin_dom"/>
</dbReference>
<evidence type="ECO:0000256" key="3">
    <source>
        <dbReference type="ARBA" id="ARBA00023157"/>
    </source>
</evidence>
<dbReference type="PANTHER" id="PTHR13887:SF14">
    <property type="entry name" value="DISULFIDE BOND FORMATION PROTEIN D"/>
    <property type="match status" value="1"/>
</dbReference>
<dbReference type="InterPro" id="IPR036249">
    <property type="entry name" value="Thioredoxin-like_sf"/>
</dbReference>
<evidence type="ECO:0000256" key="4">
    <source>
        <dbReference type="ARBA" id="ARBA00023284"/>
    </source>
</evidence>
<keyword evidence="3" id="KW-1015">Disulfide bond</keyword>
<dbReference type="AlphaFoldDB" id="A0A1G9M2X1"/>
<dbReference type="Proteomes" id="UP000199382">
    <property type="component" value="Unassembled WGS sequence"/>
</dbReference>
<evidence type="ECO:0000313" key="7">
    <source>
        <dbReference type="EMBL" id="SDL68630.1"/>
    </source>
</evidence>
<accession>A0A1G9M2X1</accession>
<dbReference type="RefSeq" id="WP_093164286.1">
    <property type="nucleotide sequence ID" value="NZ_FNEK01000105.1"/>
</dbReference>
<dbReference type="STRING" id="571298.SAMN04488026_11052"/>
<sequence>MKALLPAAVMAAGLALPASALDLGSMSDAEREAFRAEVRAYLLDNPEVIMEAVAVLEDRQEAAQAAGDVELVRANAADIFDSETSWVGGNPEGDITIVEFVDYRCSYCRKAYPEVNQLVADDGNIRLILKEFPILGEQSVASSRMALATRMAFGDEAYKAAHDVLINFRGEVNPVSVKALASDLGLDGDVILQKMDSPEVDAIIAENHALAQRLQISGTPTFVVGDQLLRGYVPYAGMQNVVEEQRDGG</sequence>
<dbReference type="InterPro" id="IPR013766">
    <property type="entry name" value="Thioredoxin_domain"/>
</dbReference>
<evidence type="ECO:0000256" key="2">
    <source>
        <dbReference type="ARBA" id="ARBA00023002"/>
    </source>
</evidence>
<protein>
    <submittedName>
        <fullName evidence="7">Protein-disulfide isomerase</fullName>
    </submittedName>
</protein>
<name>A0A1G9M2X1_9RHOB</name>
<keyword evidence="1 5" id="KW-0732">Signal</keyword>
<keyword evidence="2" id="KW-0560">Oxidoreductase</keyword>